<accession>A0AA40DA56</accession>
<evidence type="ECO:0000313" key="2">
    <source>
        <dbReference type="EMBL" id="KAK0667541.1"/>
    </source>
</evidence>
<protein>
    <submittedName>
        <fullName evidence="2">Uncharacterized protein</fullName>
    </submittedName>
</protein>
<keyword evidence="3" id="KW-1185">Reference proteome</keyword>
<evidence type="ECO:0000256" key="1">
    <source>
        <dbReference type="SAM" id="MobiDB-lite"/>
    </source>
</evidence>
<dbReference type="AlphaFoldDB" id="A0AA40DA56"/>
<gene>
    <name evidence="2" type="ORF">QBC41DRAFT_137403</name>
</gene>
<comment type="caution">
    <text evidence="2">The sequence shown here is derived from an EMBL/GenBank/DDBJ whole genome shotgun (WGS) entry which is preliminary data.</text>
</comment>
<reference evidence="2" key="1">
    <citation type="submission" date="2023-06" db="EMBL/GenBank/DDBJ databases">
        <title>Genome-scale phylogeny and comparative genomics of the fungal order Sordariales.</title>
        <authorList>
            <consortium name="Lawrence Berkeley National Laboratory"/>
            <person name="Hensen N."/>
            <person name="Bonometti L."/>
            <person name="Westerberg I."/>
            <person name="Brannstrom I.O."/>
            <person name="Guillou S."/>
            <person name="Cros-Aarteil S."/>
            <person name="Calhoun S."/>
            <person name="Haridas S."/>
            <person name="Kuo A."/>
            <person name="Mondo S."/>
            <person name="Pangilinan J."/>
            <person name="Riley R."/>
            <person name="Labutti K."/>
            <person name="Andreopoulos B."/>
            <person name="Lipzen A."/>
            <person name="Chen C."/>
            <person name="Yanf M."/>
            <person name="Daum C."/>
            <person name="Ng V."/>
            <person name="Clum A."/>
            <person name="Steindorff A."/>
            <person name="Ohm R."/>
            <person name="Martin F."/>
            <person name="Silar P."/>
            <person name="Natvig D."/>
            <person name="Lalanne C."/>
            <person name="Gautier V."/>
            <person name="Ament-Velasquez S.L."/>
            <person name="Kruys A."/>
            <person name="Hutchinson M.I."/>
            <person name="Powell A.J."/>
            <person name="Barry K."/>
            <person name="Miller A.N."/>
            <person name="Grigoriev I.V."/>
            <person name="Debuchy R."/>
            <person name="Gladieux P."/>
            <person name="Thoren M.H."/>
            <person name="Johannesson H."/>
        </authorList>
    </citation>
    <scope>NUCLEOTIDE SEQUENCE</scope>
    <source>
        <strain evidence="2">CBS 307.81</strain>
    </source>
</reference>
<dbReference type="EMBL" id="JAULSY010000070">
    <property type="protein sequence ID" value="KAK0667541.1"/>
    <property type="molecule type" value="Genomic_DNA"/>
</dbReference>
<dbReference type="Proteomes" id="UP001174997">
    <property type="component" value="Unassembled WGS sequence"/>
</dbReference>
<sequence>MSPLLSQGETNRFCCLSDLAKKSHQADCGIDSCIFPFSPLGGELQLGCIRTAPVRLRLAAVTCPEENSRNVSLRPRTRQPIRIRVFVHMAAPRTPTFKDGTTPRIRNTPVPQSSSVTTPVTCLMRGSSTVMAIILLTFHRSLPGSTWKVQSHEFHLTSSSARRCPEWSKRGNSISQQSGIAHVGDSLGWHYSPIEPRHH</sequence>
<feature type="region of interest" description="Disordered" evidence="1">
    <location>
        <begin position="96"/>
        <end position="117"/>
    </location>
</feature>
<name>A0AA40DA56_9PEZI</name>
<organism evidence="2 3">
    <name type="scientific">Cercophora samala</name>
    <dbReference type="NCBI Taxonomy" id="330535"/>
    <lineage>
        <taxon>Eukaryota</taxon>
        <taxon>Fungi</taxon>
        <taxon>Dikarya</taxon>
        <taxon>Ascomycota</taxon>
        <taxon>Pezizomycotina</taxon>
        <taxon>Sordariomycetes</taxon>
        <taxon>Sordariomycetidae</taxon>
        <taxon>Sordariales</taxon>
        <taxon>Lasiosphaeriaceae</taxon>
        <taxon>Cercophora</taxon>
    </lineage>
</organism>
<proteinExistence type="predicted"/>
<evidence type="ECO:0000313" key="3">
    <source>
        <dbReference type="Proteomes" id="UP001174997"/>
    </source>
</evidence>